<proteinExistence type="predicted"/>
<evidence type="ECO:0000313" key="2">
    <source>
        <dbReference type="EMBL" id="MCY9520147.1"/>
    </source>
</evidence>
<evidence type="ECO:0000313" key="3">
    <source>
        <dbReference type="Proteomes" id="UP001207626"/>
    </source>
</evidence>
<dbReference type="Proteomes" id="UP001207626">
    <property type="component" value="Unassembled WGS sequence"/>
</dbReference>
<accession>A0ABT4DS14</accession>
<dbReference type="EMBL" id="JAMDLW010000012">
    <property type="protein sequence ID" value="MCY9520147.1"/>
    <property type="molecule type" value="Genomic_DNA"/>
</dbReference>
<organism evidence="2 3">
    <name type="scientific">Paenibacillus apiarius</name>
    <dbReference type="NCBI Taxonomy" id="46240"/>
    <lineage>
        <taxon>Bacteria</taxon>
        <taxon>Bacillati</taxon>
        <taxon>Bacillota</taxon>
        <taxon>Bacilli</taxon>
        <taxon>Bacillales</taxon>
        <taxon>Paenibacillaceae</taxon>
        <taxon>Paenibacillus</taxon>
    </lineage>
</organism>
<evidence type="ECO:0000259" key="1">
    <source>
        <dbReference type="Pfam" id="PF12760"/>
    </source>
</evidence>
<dbReference type="RefSeq" id="WP_087432303.1">
    <property type="nucleotide sequence ID" value="NZ_JAMDLV010000018.1"/>
</dbReference>
<keyword evidence="3" id="KW-1185">Reference proteome</keyword>
<comment type="caution">
    <text evidence="2">The sequence shown here is derived from an EMBL/GenBank/DDBJ whole genome shotgun (WGS) entry which is preliminary data.</text>
</comment>
<name>A0ABT4DS14_9BACL</name>
<dbReference type="InterPro" id="IPR024442">
    <property type="entry name" value="Transposase_Zn_ribbon"/>
</dbReference>
<reference evidence="2 3" key="1">
    <citation type="submission" date="2022-05" db="EMBL/GenBank/DDBJ databases">
        <title>Genome Sequencing of Bee-Associated Microbes.</title>
        <authorList>
            <person name="Dunlap C."/>
        </authorList>
    </citation>
    <scope>NUCLEOTIDE SEQUENCE [LARGE SCALE GENOMIC DNA]</scope>
    <source>
        <strain evidence="2 3">NRRL NRS-1438</strain>
    </source>
</reference>
<feature type="domain" description="Transposase zinc-ribbon" evidence="1">
    <location>
        <begin position="18"/>
        <end position="65"/>
    </location>
</feature>
<dbReference type="Pfam" id="PF12760">
    <property type="entry name" value="Zn_ribbon_IS1595"/>
    <property type="match status" value="1"/>
</dbReference>
<protein>
    <submittedName>
        <fullName evidence="2">Transposase</fullName>
    </submittedName>
</protein>
<sequence>MEAWKSVKTLAELQRFFPTETSCVPFLFQLKWPQGFVCPRCRHPYAYVIRTRRLPLYQCRVCSHQTSLTAGTVLEGSRTSLRKWITAFWLVSHTDADNGVNAVKLSAVIEVTYKTAWSMLHKIRAALSHGEADQLLEDDVNGFIAFYGRSYRSIADLHPREYPLIVAESITPEGQAMGVKMKLAERNHVAHKVLLRSARDRFIDHHVLRSCATVSIIRQPFRVHRGGRLYNTFIRARCWMNRTFHGIGITYLQKYLDEFCFRQNAASCPISMWDQLLHLCMSFSPATPPAPTTYRISHRAAA</sequence>
<gene>
    <name evidence="2" type="ORF">M5X09_10720</name>
</gene>